<reference evidence="3" key="1">
    <citation type="submission" date="2016-02" db="EMBL/GenBank/DDBJ databases">
        <authorList>
            <person name="Holder M.E."/>
            <person name="Ajami N.J."/>
            <person name="Petrosino J.F."/>
        </authorList>
    </citation>
    <scope>NUCLEOTIDE SEQUENCE [LARGE SCALE GENOMIC DNA]</scope>
    <source>
        <strain evidence="3">CCUG 45958</strain>
    </source>
</reference>
<keyword evidence="1" id="KW-0812">Transmembrane</keyword>
<gene>
    <name evidence="2" type="ORF">AXF13_02010</name>
</gene>
<dbReference type="EMBL" id="CP014229">
    <property type="protein sequence ID" value="AMD88989.1"/>
    <property type="molecule type" value="Genomic_DNA"/>
</dbReference>
<dbReference type="Proteomes" id="UP000069241">
    <property type="component" value="Chromosome"/>
</dbReference>
<sequence length="143" mass="16262">MWDTLVLWVHPAMQSLAVLIGLLAMWQGWKRIEMLRGRKVIFPWRTHVRLGTVGLLLWTAGAFGFYVTHSLFGATHITGIHATLAWPIIVLSILGLITGGIMNKYKKKRFWLPLIHGVGNTILMILVLYECWTGIDLYDAFMA</sequence>
<feature type="transmembrane region" description="Helical" evidence="1">
    <location>
        <begin position="79"/>
        <end position="98"/>
    </location>
</feature>
<keyword evidence="1" id="KW-1133">Transmembrane helix</keyword>
<evidence type="ECO:0000313" key="3">
    <source>
        <dbReference type="Proteomes" id="UP000069241"/>
    </source>
</evidence>
<evidence type="ECO:0000256" key="1">
    <source>
        <dbReference type="SAM" id="Phobius"/>
    </source>
</evidence>
<proteinExistence type="predicted"/>
<feature type="transmembrane region" description="Helical" evidence="1">
    <location>
        <begin position="6"/>
        <end position="26"/>
    </location>
</feature>
<evidence type="ECO:0008006" key="4">
    <source>
        <dbReference type="Google" id="ProtNLM"/>
    </source>
</evidence>
<dbReference type="RefSeq" id="WP_009303622.1">
    <property type="nucleotide sequence ID" value="NZ_CP014229.1"/>
</dbReference>
<feature type="transmembrane region" description="Helical" evidence="1">
    <location>
        <begin position="110"/>
        <end position="129"/>
    </location>
</feature>
<feature type="transmembrane region" description="Helical" evidence="1">
    <location>
        <begin position="47"/>
        <end position="67"/>
    </location>
</feature>
<name>A0A0X8JHM8_9BACT</name>
<accession>A0A0X8JHM8</accession>
<organism evidence="2 3">
    <name type="scientific">Desulfovibrio fairfieldensis</name>
    <dbReference type="NCBI Taxonomy" id="44742"/>
    <lineage>
        <taxon>Bacteria</taxon>
        <taxon>Pseudomonadati</taxon>
        <taxon>Thermodesulfobacteriota</taxon>
        <taxon>Desulfovibrionia</taxon>
        <taxon>Desulfovibrionales</taxon>
        <taxon>Desulfovibrionaceae</taxon>
        <taxon>Desulfovibrio</taxon>
    </lineage>
</organism>
<dbReference type="AlphaFoldDB" id="A0A0X8JHM8"/>
<protein>
    <recommendedName>
        <fullName evidence="4">DUF4079 domain-containing protein</fullName>
    </recommendedName>
</protein>
<keyword evidence="1" id="KW-0472">Membrane</keyword>
<dbReference type="KEGG" id="dfi:AXF13_02010"/>
<evidence type="ECO:0000313" key="2">
    <source>
        <dbReference type="EMBL" id="AMD88989.1"/>
    </source>
</evidence>
<keyword evidence="3" id="KW-1185">Reference proteome</keyword>